<comment type="function">
    <text evidence="4">Flagellin is the subunit protein which polymerizes to form the filaments of bacterial flagella.</text>
</comment>
<dbReference type="Pfam" id="PF00700">
    <property type="entry name" value="Flagellin_C"/>
    <property type="match status" value="1"/>
</dbReference>
<dbReference type="Gene3D" id="1.20.1330.10">
    <property type="entry name" value="f41 fragment of flagellin, N-terminal domain"/>
    <property type="match status" value="1"/>
</dbReference>
<dbReference type="InterPro" id="IPR001492">
    <property type="entry name" value="Flagellin"/>
</dbReference>
<dbReference type="InterPro" id="IPR046358">
    <property type="entry name" value="Flagellin_C"/>
</dbReference>
<evidence type="ECO:0000256" key="3">
    <source>
        <dbReference type="ARBA" id="ARBA00023143"/>
    </source>
</evidence>
<gene>
    <name evidence="7" type="ORF">OXH55_07085</name>
</gene>
<evidence type="ECO:0000256" key="1">
    <source>
        <dbReference type="ARBA" id="ARBA00005709"/>
    </source>
</evidence>
<dbReference type="RefSeq" id="WP_268049138.1">
    <property type="nucleotide sequence ID" value="NZ_JAPQES010000002.1"/>
</dbReference>
<dbReference type="Proteomes" id="UP001079657">
    <property type="component" value="Unassembled WGS sequence"/>
</dbReference>
<feature type="domain" description="Flagellin N-terminal" evidence="5">
    <location>
        <begin position="4"/>
        <end position="140"/>
    </location>
</feature>
<keyword evidence="7" id="KW-0969">Cilium</keyword>
<dbReference type="InterPro" id="IPR042187">
    <property type="entry name" value="Flagellin_C_sub2"/>
</dbReference>
<accession>A0ABT4CQN0</accession>
<dbReference type="PRINTS" id="PR00207">
    <property type="entry name" value="FLAGELLIN"/>
</dbReference>
<evidence type="ECO:0000256" key="2">
    <source>
        <dbReference type="ARBA" id="ARBA00020110"/>
    </source>
</evidence>
<evidence type="ECO:0000256" key="4">
    <source>
        <dbReference type="RuleBase" id="RU362073"/>
    </source>
</evidence>
<evidence type="ECO:0000259" key="6">
    <source>
        <dbReference type="Pfam" id="PF00700"/>
    </source>
</evidence>
<feature type="domain" description="Flagellin C-terminal" evidence="6">
    <location>
        <begin position="201"/>
        <end position="286"/>
    </location>
</feature>
<organism evidence="7 8">
    <name type="scientific">Clostridium ganghwense</name>
    <dbReference type="NCBI Taxonomy" id="312089"/>
    <lineage>
        <taxon>Bacteria</taxon>
        <taxon>Bacillati</taxon>
        <taxon>Bacillota</taxon>
        <taxon>Clostridia</taxon>
        <taxon>Eubacteriales</taxon>
        <taxon>Clostridiaceae</taxon>
        <taxon>Clostridium</taxon>
    </lineage>
</organism>
<dbReference type="PANTHER" id="PTHR42792">
    <property type="entry name" value="FLAGELLIN"/>
    <property type="match status" value="1"/>
</dbReference>
<dbReference type="InterPro" id="IPR001029">
    <property type="entry name" value="Flagellin_N"/>
</dbReference>
<comment type="caution">
    <text evidence="7">The sequence shown here is derived from an EMBL/GenBank/DDBJ whole genome shotgun (WGS) entry which is preliminary data.</text>
</comment>
<comment type="similarity">
    <text evidence="1 4">Belongs to the bacterial flagellin family.</text>
</comment>
<dbReference type="EMBL" id="JAPQES010000002">
    <property type="protein sequence ID" value="MCY6370396.1"/>
    <property type="molecule type" value="Genomic_DNA"/>
</dbReference>
<keyword evidence="7" id="KW-0966">Cell projection</keyword>
<keyword evidence="7" id="KW-0282">Flagellum</keyword>
<protein>
    <recommendedName>
        <fullName evidence="2 4">Flagellin</fullName>
    </recommendedName>
</protein>
<keyword evidence="4" id="KW-0964">Secreted</keyword>
<name>A0ABT4CQN0_9CLOT</name>
<reference evidence="7" key="1">
    <citation type="submission" date="2022-12" db="EMBL/GenBank/DDBJ databases">
        <authorList>
            <person name="Wang J."/>
        </authorList>
    </citation>
    <scope>NUCLEOTIDE SEQUENCE</scope>
    <source>
        <strain evidence="7">HY-42-06</strain>
    </source>
</reference>
<proteinExistence type="inferred from homology"/>
<evidence type="ECO:0000259" key="5">
    <source>
        <dbReference type="Pfam" id="PF00669"/>
    </source>
</evidence>
<evidence type="ECO:0000313" key="8">
    <source>
        <dbReference type="Proteomes" id="UP001079657"/>
    </source>
</evidence>
<dbReference type="SUPFAM" id="SSF64518">
    <property type="entry name" value="Phase 1 flagellin"/>
    <property type="match status" value="1"/>
</dbReference>
<keyword evidence="3 4" id="KW-0975">Bacterial flagellum</keyword>
<keyword evidence="8" id="KW-1185">Reference proteome</keyword>
<comment type="subcellular location">
    <subcellularLocation>
        <location evidence="4">Secreted</location>
    </subcellularLocation>
    <subcellularLocation>
        <location evidence="4">Bacterial flagellum</location>
    </subcellularLocation>
</comment>
<evidence type="ECO:0000313" key="7">
    <source>
        <dbReference type="EMBL" id="MCY6370396.1"/>
    </source>
</evidence>
<dbReference type="Gene3D" id="6.10.10.10">
    <property type="entry name" value="Flagellar export chaperone, C-terminal domain"/>
    <property type="match status" value="1"/>
</dbReference>
<dbReference type="PANTHER" id="PTHR42792:SF2">
    <property type="entry name" value="FLAGELLIN"/>
    <property type="match status" value="1"/>
</dbReference>
<dbReference type="Pfam" id="PF00669">
    <property type="entry name" value="Flagellin_N"/>
    <property type="match status" value="1"/>
</dbReference>
<sequence>MRLNHNLASLNIYREHTKVLANQSKALGRISSGYKINGAKDNPNAIASSERMRMQIRGLQMAQRNAQDGVSMLQTAEGGLNSITSMLQRIRELTVQAGNGTNTPGDKENIQMEINQMIEGIDSITANTEFNGTTLLNGEKDLTKKYDNNSPKKMDMTIGANVGEKVEIPIYDLSSNNLSDGANSLSELKDGLEGLGTDKALSIIDGALNTVLGASSKYGALENKFESTYERVGEIHDKITGAESKIRDADLAEEMMEFTRSSVLIDAGHAMMVQSNKFPQDILRVLENVKSR</sequence>